<dbReference type="Proteomes" id="UP000887572">
    <property type="component" value="Unplaced"/>
</dbReference>
<feature type="region of interest" description="Disordered" evidence="1">
    <location>
        <begin position="181"/>
        <end position="221"/>
    </location>
</feature>
<evidence type="ECO:0000313" key="3">
    <source>
        <dbReference type="WBParaSite" id="Gr19_v10_g4751.t1"/>
    </source>
</evidence>
<dbReference type="WBParaSite" id="Gr19_v10_g4751.t1">
    <property type="protein sequence ID" value="Gr19_v10_g4751.t1"/>
    <property type="gene ID" value="Gr19_v10_g4751"/>
</dbReference>
<evidence type="ECO:0000256" key="1">
    <source>
        <dbReference type="SAM" id="MobiDB-lite"/>
    </source>
</evidence>
<reference evidence="3" key="1">
    <citation type="submission" date="2022-11" db="UniProtKB">
        <authorList>
            <consortium name="WormBaseParasite"/>
        </authorList>
    </citation>
    <scope>IDENTIFICATION</scope>
</reference>
<keyword evidence="2" id="KW-1185">Reference proteome</keyword>
<feature type="region of interest" description="Disordered" evidence="1">
    <location>
        <begin position="1"/>
        <end position="35"/>
    </location>
</feature>
<evidence type="ECO:0000313" key="2">
    <source>
        <dbReference type="Proteomes" id="UP000887572"/>
    </source>
</evidence>
<accession>A0A914HWC2</accession>
<sequence>MRSPASLRSLSGAVSRPGPVRRSRPTLCSHPAHKAPVRSHSVSALLLPLSPPTHSPPVRLPLTVCSPMRTCTTSSSSLLSMPSSSPVPAAGVPTGISSSLELRLRRAPANTDRRSRIIFRRYTELIWYSDRYSITCRTSSICQYRIQYYRQPFSTLRYRTNPAGLRTACLFCSCSVPTSGTEQEQEQNRNRTEIEQEQEQEQNRNRTGTEQAKLEQENTGHKYSCTADYKDKAETVFYSSV</sequence>
<protein>
    <submittedName>
        <fullName evidence="3">Uncharacterized protein</fullName>
    </submittedName>
</protein>
<name>A0A914HWC2_GLORO</name>
<proteinExistence type="predicted"/>
<dbReference type="AlphaFoldDB" id="A0A914HWC2"/>
<organism evidence="2 3">
    <name type="scientific">Globodera rostochiensis</name>
    <name type="common">Golden nematode worm</name>
    <name type="synonym">Heterodera rostochiensis</name>
    <dbReference type="NCBI Taxonomy" id="31243"/>
    <lineage>
        <taxon>Eukaryota</taxon>
        <taxon>Metazoa</taxon>
        <taxon>Ecdysozoa</taxon>
        <taxon>Nematoda</taxon>
        <taxon>Chromadorea</taxon>
        <taxon>Rhabditida</taxon>
        <taxon>Tylenchina</taxon>
        <taxon>Tylenchomorpha</taxon>
        <taxon>Tylenchoidea</taxon>
        <taxon>Heteroderidae</taxon>
        <taxon>Heteroderinae</taxon>
        <taxon>Globodera</taxon>
    </lineage>
</organism>